<dbReference type="InterPro" id="IPR003593">
    <property type="entry name" value="AAA+_ATPase"/>
</dbReference>
<organism evidence="6 7">
    <name type="scientific">Wandonia haliotis</name>
    <dbReference type="NCBI Taxonomy" id="574963"/>
    <lineage>
        <taxon>Bacteria</taxon>
        <taxon>Pseudomonadati</taxon>
        <taxon>Bacteroidota</taxon>
        <taxon>Flavobacteriia</taxon>
        <taxon>Flavobacteriales</taxon>
        <taxon>Crocinitomicaceae</taxon>
        <taxon>Wandonia</taxon>
    </lineage>
</organism>
<dbReference type="InterPro" id="IPR027417">
    <property type="entry name" value="P-loop_NTPase"/>
</dbReference>
<comment type="caution">
    <text evidence="6">The sequence shown here is derived from an EMBL/GenBank/DDBJ whole genome shotgun (WGS) entry which is preliminary data.</text>
</comment>
<dbReference type="Gene3D" id="3.40.50.300">
    <property type="entry name" value="P-loop containing nucleotide triphosphate hydrolases"/>
    <property type="match status" value="1"/>
</dbReference>
<evidence type="ECO:0000256" key="1">
    <source>
        <dbReference type="ARBA" id="ARBA00005417"/>
    </source>
</evidence>
<accession>A0ABP3XZ55</accession>
<protein>
    <submittedName>
        <fullName evidence="6">ABC transporter ATP-binding protein</fullName>
    </submittedName>
</protein>
<dbReference type="PANTHER" id="PTHR46743:SF2">
    <property type="entry name" value="TEICHOIC ACIDS EXPORT ATP-BINDING PROTEIN TAGH"/>
    <property type="match status" value="1"/>
</dbReference>
<dbReference type="InterPro" id="IPR050683">
    <property type="entry name" value="Bact_Polysacc_Export_ATP-bd"/>
</dbReference>
<dbReference type="InterPro" id="IPR015860">
    <property type="entry name" value="ABC_transpr_TagH-like"/>
</dbReference>
<evidence type="ECO:0000256" key="4">
    <source>
        <dbReference type="ARBA" id="ARBA00022840"/>
    </source>
</evidence>
<dbReference type="CDD" id="cd03220">
    <property type="entry name" value="ABC_KpsT_Wzt"/>
    <property type="match status" value="1"/>
</dbReference>
<comment type="similarity">
    <text evidence="1">Belongs to the ABC transporter superfamily.</text>
</comment>
<dbReference type="SMART" id="SM00382">
    <property type="entry name" value="AAA"/>
    <property type="match status" value="1"/>
</dbReference>
<dbReference type="PANTHER" id="PTHR46743">
    <property type="entry name" value="TEICHOIC ACIDS EXPORT ATP-BINDING PROTEIN TAGH"/>
    <property type="match status" value="1"/>
</dbReference>
<dbReference type="EMBL" id="BAAAFH010000003">
    <property type="protein sequence ID" value="GAA0873720.1"/>
    <property type="molecule type" value="Genomic_DNA"/>
</dbReference>
<keyword evidence="3" id="KW-0547">Nucleotide-binding</keyword>
<keyword evidence="7" id="KW-1185">Reference proteome</keyword>
<dbReference type="Pfam" id="PF00005">
    <property type="entry name" value="ABC_tran"/>
    <property type="match status" value="1"/>
</dbReference>
<dbReference type="PROSITE" id="PS50893">
    <property type="entry name" value="ABC_TRANSPORTER_2"/>
    <property type="match status" value="1"/>
</dbReference>
<dbReference type="GO" id="GO:0005524">
    <property type="term" value="F:ATP binding"/>
    <property type="evidence" value="ECO:0007669"/>
    <property type="project" value="UniProtKB-KW"/>
</dbReference>
<gene>
    <name evidence="6" type="ORF">GCM10009118_01280</name>
</gene>
<dbReference type="Proteomes" id="UP001501126">
    <property type="component" value="Unassembled WGS sequence"/>
</dbReference>
<dbReference type="SUPFAM" id="SSF52540">
    <property type="entry name" value="P-loop containing nucleoside triphosphate hydrolases"/>
    <property type="match status" value="1"/>
</dbReference>
<evidence type="ECO:0000259" key="5">
    <source>
        <dbReference type="PROSITE" id="PS50893"/>
    </source>
</evidence>
<keyword evidence="2" id="KW-0813">Transport</keyword>
<evidence type="ECO:0000256" key="2">
    <source>
        <dbReference type="ARBA" id="ARBA00022448"/>
    </source>
</evidence>
<proteinExistence type="inferred from homology"/>
<feature type="domain" description="ABC transporter" evidence="5">
    <location>
        <begin position="1"/>
        <end position="200"/>
    </location>
</feature>
<evidence type="ECO:0000313" key="7">
    <source>
        <dbReference type="Proteomes" id="UP001501126"/>
    </source>
</evidence>
<dbReference type="InterPro" id="IPR003439">
    <property type="entry name" value="ABC_transporter-like_ATP-bd"/>
</dbReference>
<evidence type="ECO:0000256" key="3">
    <source>
        <dbReference type="ARBA" id="ARBA00022741"/>
    </source>
</evidence>
<name>A0ABP3XZ55_9FLAO</name>
<keyword evidence="4 6" id="KW-0067">ATP-binding</keyword>
<sequence>MEIQQGDVIGIIGKNGAGKSTLLKVLSQITKPSKGRIEISGRVASLLEVGTGFHPELTGRENIFLNGTILGMTRKEVKEKFDEIVTFSGVEQFIDTPVKHYSSGMYVRLAFAVAAHLEPEVLIIDEVLAVGDAEFQKKCLGKMKDVAKHGRTVLFVSHDLGAVSSLCNKGVYLKNGTIAFKGEINDVISAYTNDSTNDALAAKIYSKEDKFVEFDGSVDLLELSLINTNLKTITAAKIDEKIGIKIRYKLNRDFTHQPIPNIHFSHNLGGKLFVSIANIDSEASDSSGIKEMIVWIPANFLNAGYYSVGVAISTLNPVNVHVADYEGISFEIIDDLNSEVRNGYTGKLDGYLRPKLEWEKTII</sequence>
<evidence type="ECO:0000313" key="6">
    <source>
        <dbReference type="EMBL" id="GAA0873720.1"/>
    </source>
</evidence>
<reference evidence="7" key="1">
    <citation type="journal article" date="2019" name="Int. J. Syst. Evol. Microbiol.">
        <title>The Global Catalogue of Microorganisms (GCM) 10K type strain sequencing project: providing services to taxonomists for standard genome sequencing and annotation.</title>
        <authorList>
            <consortium name="The Broad Institute Genomics Platform"/>
            <consortium name="The Broad Institute Genome Sequencing Center for Infectious Disease"/>
            <person name="Wu L."/>
            <person name="Ma J."/>
        </authorList>
    </citation>
    <scope>NUCLEOTIDE SEQUENCE [LARGE SCALE GENOMIC DNA]</scope>
    <source>
        <strain evidence="7">JCM 16083</strain>
    </source>
</reference>